<gene>
    <name evidence="3" type="ORF">F5891DRAFT_947493</name>
</gene>
<comment type="caution">
    <text evidence="3">The sequence shown here is derived from an EMBL/GenBank/DDBJ whole genome shotgun (WGS) entry which is preliminary data.</text>
</comment>
<evidence type="ECO:0000313" key="4">
    <source>
        <dbReference type="Proteomes" id="UP001195769"/>
    </source>
</evidence>
<dbReference type="InterPro" id="IPR012341">
    <property type="entry name" value="6hp_glycosidase-like_sf"/>
</dbReference>
<dbReference type="GO" id="GO:0016798">
    <property type="term" value="F:hydrolase activity, acting on glycosyl bonds"/>
    <property type="evidence" value="ECO:0007669"/>
    <property type="project" value="UniProtKB-KW"/>
</dbReference>
<dbReference type="PANTHER" id="PTHR41814:SF1">
    <property type="entry name" value="CELLULASE"/>
    <property type="match status" value="1"/>
</dbReference>
<feature type="signal peptide" evidence="2">
    <location>
        <begin position="1"/>
        <end position="19"/>
    </location>
</feature>
<dbReference type="SUPFAM" id="SSF48208">
    <property type="entry name" value="Six-hairpin glycosidases"/>
    <property type="match status" value="1"/>
</dbReference>
<keyword evidence="1" id="KW-0378">Hydrolase</keyword>
<keyword evidence="3" id="KW-0326">Glycosidase</keyword>
<dbReference type="InterPro" id="IPR010905">
    <property type="entry name" value="Glyco_hydro_88"/>
</dbReference>
<sequence>MVLFFVAGLLLALYGQVRAQNLASAQISVISERLAQGAMHSWEYGARAEALLELNAPTYSVVSFNAVPPPHSIPSNITSALGEVFTIAHNIVVARSLSNITGPQPLIADTSAGDPASSGVSVLLANWTGQGALDGLDYAGAAQDQLHYLFQNVSKTKDGAFSHRVDQLQLWSDSVYMVPPFLAYYGVLTQNQTILGEAYTQIRLYRKYLRDTAAGNLWKHIQLGQTGIDDGHWSTGNAWAAAGMIRVLGTIQRSPFANSFKSQQNDLAHWVHEIHGAMYSHINSNGLFYNYADNNTTFYDASSTALLASTVYRLSLLANIHTYIPLAEQVRKALLASAGTIVSIATTSTMPAPSTTSTALAGTGTTVSGLLHFTPEGWLTPVVNPYSYGAQGSDSPEAQAFILELQAAWRDWVADGAQGANSAREARPHVLMIGVILVLPWLMMVIT</sequence>
<dbReference type="InterPro" id="IPR008928">
    <property type="entry name" value="6-hairpin_glycosidase_sf"/>
</dbReference>
<evidence type="ECO:0000313" key="3">
    <source>
        <dbReference type="EMBL" id="KAG1903464.1"/>
    </source>
</evidence>
<dbReference type="PANTHER" id="PTHR41814">
    <property type="entry name" value="EXPRESSED PROTEIN"/>
    <property type="match status" value="1"/>
</dbReference>
<feature type="chain" id="PRO_5042186638" evidence="2">
    <location>
        <begin position="20"/>
        <end position="447"/>
    </location>
</feature>
<evidence type="ECO:0000256" key="1">
    <source>
        <dbReference type="ARBA" id="ARBA00022801"/>
    </source>
</evidence>
<accession>A0AAD4HQ67</accession>
<protein>
    <submittedName>
        <fullName evidence="3">Six-hairpin glycosidase-like protein</fullName>
    </submittedName>
</protein>
<dbReference type="EMBL" id="JABBWK010000013">
    <property type="protein sequence ID" value="KAG1903464.1"/>
    <property type="molecule type" value="Genomic_DNA"/>
</dbReference>
<dbReference type="Proteomes" id="UP001195769">
    <property type="component" value="Unassembled WGS sequence"/>
</dbReference>
<reference evidence="3" key="1">
    <citation type="journal article" date="2020" name="New Phytol.">
        <title>Comparative genomics reveals dynamic genome evolution in host specialist ectomycorrhizal fungi.</title>
        <authorList>
            <person name="Lofgren L.A."/>
            <person name="Nguyen N.H."/>
            <person name="Vilgalys R."/>
            <person name="Ruytinx J."/>
            <person name="Liao H.L."/>
            <person name="Branco S."/>
            <person name="Kuo A."/>
            <person name="LaButti K."/>
            <person name="Lipzen A."/>
            <person name="Andreopoulos W."/>
            <person name="Pangilinan J."/>
            <person name="Riley R."/>
            <person name="Hundley H."/>
            <person name="Na H."/>
            <person name="Barry K."/>
            <person name="Grigoriev I.V."/>
            <person name="Stajich J.E."/>
            <person name="Kennedy P.G."/>
        </authorList>
    </citation>
    <scope>NUCLEOTIDE SEQUENCE</scope>
    <source>
        <strain evidence="3">FC203</strain>
    </source>
</reference>
<dbReference type="Gene3D" id="1.50.10.10">
    <property type="match status" value="1"/>
</dbReference>
<dbReference type="GeneID" id="64669045"/>
<name>A0AAD4HQ67_9AGAM</name>
<proteinExistence type="predicted"/>
<keyword evidence="4" id="KW-1185">Reference proteome</keyword>
<dbReference type="GO" id="GO:0005975">
    <property type="term" value="P:carbohydrate metabolic process"/>
    <property type="evidence" value="ECO:0007669"/>
    <property type="project" value="InterPro"/>
</dbReference>
<organism evidence="3 4">
    <name type="scientific">Suillus fuscotomentosus</name>
    <dbReference type="NCBI Taxonomy" id="1912939"/>
    <lineage>
        <taxon>Eukaryota</taxon>
        <taxon>Fungi</taxon>
        <taxon>Dikarya</taxon>
        <taxon>Basidiomycota</taxon>
        <taxon>Agaricomycotina</taxon>
        <taxon>Agaricomycetes</taxon>
        <taxon>Agaricomycetidae</taxon>
        <taxon>Boletales</taxon>
        <taxon>Suillineae</taxon>
        <taxon>Suillaceae</taxon>
        <taxon>Suillus</taxon>
    </lineage>
</organism>
<dbReference type="AlphaFoldDB" id="A0AAD4HQ67"/>
<dbReference type="RefSeq" id="XP_041229039.1">
    <property type="nucleotide sequence ID" value="XM_041374747.1"/>
</dbReference>
<dbReference type="Pfam" id="PF07470">
    <property type="entry name" value="Glyco_hydro_88"/>
    <property type="match status" value="1"/>
</dbReference>
<keyword evidence="2" id="KW-0732">Signal</keyword>
<evidence type="ECO:0000256" key="2">
    <source>
        <dbReference type="SAM" id="SignalP"/>
    </source>
</evidence>